<comment type="cofactor">
    <cofactor evidence="1 5">
        <name>FAD</name>
        <dbReference type="ChEBI" id="CHEBI:57692"/>
    </cofactor>
</comment>
<dbReference type="InterPro" id="IPR009100">
    <property type="entry name" value="AcylCoA_DH/oxidase_NM_dom_sf"/>
</dbReference>
<dbReference type="InterPro" id="IPR006089">
    <property type="entry name" value="Acyl-CoA_DH_CS"/>
</dbReference>
<dbReference type="AlphaFoldDB" id="A0A4Y3PG65"/>
<keyword evidence="3 5" id="KW-0285">Flavoprotein</keyword>
<dbReference type="EMBL" id="BJMH01000014">
    <property type="protein sequence ID" value="GEB33482.1"/>
    <property type="molecule type" value="Genomic_DNA"/>
</dbReference>
<evidence type="ECO:0000256" key="6">
    <source>
        <dbReference type="SAM" id="MobiDB-lite"/>
    </source>
</evidence>
<feature type="domain" description="Acyl-CoA oxidase/dehydrogenase middle" evidence="8">
    <location>
        <begin position="188"/>
        <end position="288"/>
    </location>
</feature>
<dbReference type="InterPro" id="IPR009075">
    <property type="entry name" value="AcylCo_DH/oxidase_C"/>
</dbReference>
<organism evidence="10 11">
    <name type="scientific">Brevibacillus parabrevis</name>
    <dbReference type="NCBI Taxonomy" id="54914"/>
    <lineage>
        <taxon>Bacteria</taxon>
        <taxon>Bacillati</taxon>
        <taxon>Bacillota</taxon>
        <taxon>Bacilli</taxon>
        <taxon>Bacillales</taxon>
        <taxon>Paenibacillaceae</taxon>
        <taxon>Brevibacillus</taxon>
    </lineage>
</organism>
<dbReference type="Proteomes" id="UP000316882">
    <property type="component" value="Unassembled WGS sequence"/>
</dbReference>
<evidence type="ECO:0000256" key="4">
    <source>
        <dbReference type="ARBA" id="ARBA00022827"/>
    </source>
</evidence>
<name>A0A4Y3PG65_BREPA</name>
<dbReference type="Gene3D" id="2.40.110.20">
    <property type="match status" value="1"/>
</dbReference>
<protein>
    <submittedName>
        <fullName evidence="10">Acyl-CoA dehydrogenase</fullName>
    </submittedName>
</protein>
<dbReference type="SUPFAM" id="SSF56645">
    <property type="entry name" value="Acyl-CoA dehydrogenase NM domain-like"/>
    <property type="match status" value="1"/>
</dbReference>
<dbReference type="RefSeq" id="WP_122963123.1">
    <property type="nucleotide sequence ID" value="NZ_BJMH01000014.1"/>
</dbReference>
<evidence type="ECO:0000256" key="2">
    <source>
        <dbReference type="ARBA" id="ARBA00009347"/>
    </source>
</evidence>
<evidence type="ECO:0000259" key="9">
    <source>
        <dbReference type="Pfam" id="PF18158"/>
    </source>
</evidence>
<evidence type="ECO:0000259" key="7">
    <source>
        <dbReference type="Pfam" id="PF00441"/>
    </source>
</evidence>
<comment type="similarity">
    <text evidence="2 5">Belongs to the acyl-CoA dehydrogenase family.</text>
</comment>
<dbReference type="STRING" id="54914.AV540_13690"/>
<evidence type="ECO:0000259" key="8">
    <source>
        <dbReference type="Pfam" id="PF02770"/>
    </source>
</evidence>
<dbReference type="InterPro" id="IPR052904">
    <property type="entry name" value="Acyl-CoA_dehydrogenase-like"/>
</dbReference>
<comment type="caution">
    <text evidence="10">The sequence shown here is derived from an EMBL/GenBank/DDBJ whole genome shotgun (WGS) entry which is preliminary data.</text>
</comment>
<reference evidence="10 11" key="1">
    <citation type="submission" date="2019-06" db="EMBL/GenBank/DDBJ databases">
        <title>Whole genome shotgun sequence of Brevibacillus parabrevis NBRC 12334.</title>
        <authorList>
            <person name="Hosoyama A."/>
            <person name="Uohara A."/>
            <person name="Ohji S."/>
            <person name="Ichikawa N."/>
        </authorList>
    </citation>
    <scope>NUCLEOTIDE SEQUENCE [LARGE SCALE GENOMIC DNA]</scope>
    <source>
        <strain evidence="10 11">NBRC 12334</strain>
    </source>
</reference>
<accession>A0A4Y3PG65</accession>
<dbReference type="SUPFAM" id="SSF47203">
    <property type="entry name" value="Acyl-CoA dehydrogenase C-terminal domain-like"/>
    <property type="match status" value="1"/>
</dbReference>
<evidence type="ECO:0000313" key="10">
    <source>
        <dbReference type="EMBL" id="GEB33482.1"/>
    </source>
</evidence>
<dbReference type="PANTHER" id="PTHR42707">
    <property type="entry name" value="ACYL-COA DEHYDROGENASE"/>
    <property type="match status" value="1"/>
</dbReference>
<sequence>MSDLQAKIDQRRYSDNIPHPRAGSQQNFFAADPNLAFLLERYLPAPMHDWAKQQLGWLGAHAAGPLDERAAYTDRDGKPHLRKYNRLGEDVSEIITNEGYKQTVADVYGAGIVHYLYHDIPELGFKAPYSYSFLLGYLVSQTEPGFYCPVTLTMSAAYLIDKYGDEQQKEQYLSGLTSRDRRSLYEGATWLTERQGGSDVGANLTVAKPTAGKPGVYQLTGEKFFASNAGAMVATVLARIDDSKPGTKGLGLFLVPWVRPDGTRNQIEVRRLKDKLGVNAVPSAEVLLHGAEGYLIGQPENGFKYMAEALNLSRICNAIASVGIMRRALYEAKYYASERRAFQKPIDQYPMVREMLVNLLLDTEVSTGAVFDMIAVYDRVQDGSGGRDNLALCRLLIPLLKYRTGEEAVEAAHTAIEIHGGNGFIEEYVTPRLLRDAQVLTVWEGTSNILALDILRVMQKENSHAVLIRLLRSRAAGWHHAFSRPFAQLLQSELAVLEENIAYLLQQSPDYLSYKLKALADHMIDLYTLSCIVSEAEDQLLRDNNARKYVLAKLYANKHLLPKTKRGIQGDELLDVHFFRELLDYEPIPLEALQQQSAFLFAT</sequence>
<feature type="domain" description="Acyl-CoA dehydrogenase/oxidase C-terminal" evidence="7">
    <location>
        <begin position="301"/>
        <end position="458"/>
    </location>
</feature>
<dbReference type="InterPro" id="IPR041504">
    <property type="entry name" value="AidB_N"/>
</dbReference>
<keyword evidence="5" id="KW-0560">Oxidoreductase</keyword>
<dbReference type="PROSITE" id="PS00073">
    <property type="entry name" value="ACYL_COA_DH_2"/>
    <property type="match status" value="1"/>
</dbReference>
<evidence type="ECO:0000256" key="5">
    <source>
        <dbReference type="RuleBase" id="RU362125"/>
    </source>
</evidence>
<keyword evidence="4 5" id="KW-0274">FAD</keyword>
<evidence type="ECO:0000256" key="3">
    <source>
        <dbReference type="ARBA" id="ARBA00022630"/>
    </source>
</evidence>
<dbReference type="InterPro" id="IPR036250">
    <property type="entry name" value="AcylCo_DH-like_C"/>
</dbReference>
<dbReference type="GO" id="GO:0003995">
    <property type="term" value="F:acyl-CoA dehydrogenase activity"/>
    <property type="evidence" value="ECO:0007669"/>
    <property type="project" value="InterPro"/>
</dbReference>
<feature type="domain" description="Adaptive response protein AidB N-terminal" evidence="9">
    <location>
        <begin position="24"/>
        <end position="179"/>
    </location>
</feature>
<proteinExistence type="inferred from homology"/>
<dbReference type="Pfam" id="PF00441">
    <property type="entry name" value="Acyl-CoA_dh_1"/>
    <property type="match status" value="1"/>
</dbReference>
<dbReference type="Pfam" id="PF18158">
    <property type="entry name" value="AidB_N"/>
    <property type="match status" value="1"/>
</dbReference>
<evidence type="ECO:0000313" key="11">
    <source>
        <dbReference type="Proteomes" id="UP000316882"/>
    </source>
</evidence>
<dbReference type="Pfam" id="PF02770">
    <property type="entry name" value="Acyl-CoA_dh_M"/>
    <property type="match status" value="1"/>
</dbReference>
<dbReference type="InterPro" id="IPR006091">
    <property type="entry name" value="Acyl-CoA_Oxase/DH_mid-dom"/>
</dbReference>
<dbReference type="PANTHER" id="PTHR42707:SF2">
    <property type="entry name" value="ACD11 DEHYDROGENASE"/>
    <property type="match status" value="1"/>
</dbReference>
<feature type="region of interest" description="Disordered" evidence="6">
    <location>
        <begin position="1"/>
        <end position="25"/>
    </location>
</feature>
<keyword evidence="11" id="KW-1185">Reference proteome</keyword>
<dbReference type="Gene3D" id="1.20.140.10">
    <property type="entry name" value="Butyryl-CoA Dehydrogenase, subunit A, domain 3"/>
    <property type="match status" value="1"/>
</dbReference>
<evidence type="ECO:0000256" key="1">
    <source>
        <dbReference type="ARBA" id="ARBA00001974"/>
    </source>
</evidence>
<gene>
    <name evidence="10" type="ORF">BPA01_30620</name>
</gene>
<feature type="compositionally biased region" description="Basic and acidic residues" evidence="6">
    <location>
        <begin position="1"/>
        <end position="14"/>
    </location>
</feature>